<dbReference type="EMBL" id="MU004233">
    <property type="protein sequence ID" value="KAF2671181.1"/>
    <property type="molecule type" value="Genomic_DNA"/>
</dbReference>
<evidence type="ECO:0000313" key="2">
    <source>
        <dbReference type="EMBL" id="KAF2671181.1"/>
    </source>
</evidence>
<sequence length="412" mass="45827">MDVVNEAHAAYLAAYSSYLDSVNADQQVPETIPPHDKHTGRSPANMTGATLERMIPAHSSQETDADNAIAYCRPSADVGMLMDTLSYLISHRPQTNDLLADETTVKHGIATRLPFRLEIANLSSITAYLIANIGESMLKESVRRSKADTIQRLILDPLKERRKANKLCARMNGVQHDYAQKWERLALEHGFDVQACYVLERYRAQGRPILYPGRSYECYLRSLHDYFLLQGLGHCPVREDVFWSQSRKHAYDAAKKECASFGGLPALHIGYDTIETVRYMSSSTRSSLPNHQPQNGYYAIEFEPDFFEDHDLDANKVQDESNTTAGRASIDQVCYDLESQSLLSENEPNTTSARSSIEQVCYDLESQSLMLARECGKQPSAPGFAAAAIAGLIVAIIAAAFVFLITMAIRSG</sequence>
<reference evidence="2" key="1">
    <citation type="journal article" date="2020" name="Stud. Mycol.">
        <title>101 Dothideomycetes genomes: a test case for predicting lifestyles and emergence of pathogens.</title>
        <authorList>
            <person name="Haridas S."/>
            <person name="Albert R."/>
            <person name="Binder M."/>
            <person name="Bloem J."/>
            <person name="Labutti K."/>
            <person name="Salamov A."/>
            <person name="Andreopoulos B."/>
            <person name="Baker S."/>
            <person name="Barry K."/>
            <person name="Bills G."/>
            <person name="Bluhm B."/>
            <person name="Cannon C."/>
            <person name="Castanera R."/>
            <person name="Culley D."/>
            <person name="Daum C."/>
            <person name="Ezra D."/>
            <person name="Gonzalez J."/>
            <person name="Henrissat B."/>
            <person name="Kuo A."/>
            <person name="Liang C."/>
            <person name="Lipzen A."/>
            <person name="Lutzoni F."/>
            <person name="Magnuson J."/>
            <person name="Mondo S."/>
            <person name="Nolan M."/>
            <person name="Ohm R."/>
            <person name="Pangilinan J."/>
            <person name="Park H.-J."/>
            <person name="Ramirez L."/>
            <person name="Alfaro M."/>
            <person name="Sun H."/>
            <person name="Tritt A."/>
            <person name="Yoshinaga Y."/>
            <person name="Zwiers L.-H."/>
            <person name="Turgeon B."/>
            <person name="Goodwin S."/>
            <person name="Spatafora J."/>
            <person name="Crous P."/>
            <person name="Grigoriev I."/>
        </authorList>
    </citation>
    <scope>NUCLEOTIDE SEQUENCE</scope>
    <source>
        <strain evidence="2">CBS 115976</strain>
    </source>
</reference>
<gene>
    <name evidence="2" type="ORF">BT63DRAFT_210006</name>
</gene>
<organism evidence="2 3">
    <name type="scientific">Microthyrium microscopicum</name>
    <dbReference type="NCBI Taxonomy" id="703497"/>
    <lineage>
        <taxon>Eukaryota</taxon>
        <taxon>Fungi</taxon>
        <taxon>Dikarya</taxon>
        <taxon>Ascomycota</taxon>
        <taxon>Pezizomycotina</taxon>
        <taxon>Dothideomycetes</taxon>
        <taxon>Dothideomycetes incertae sedis</taxon>
        <taxon>Microthyriales</taxon>
        <taxon>Microthyriaceae</taxon>
        <taxon>Microthyrium</taxon>
    </lineage>
</organism>
<proteinExistence type="predicted"/>
<dbReference type="AlphaFoldDB" id="A0A6A6UI00"/>
<protein>
    <submittedName>
        <fullName evidence="2">Uncharacterized protein</fullName>
    </submittedName>
</protein>
<name>A0A6A6UI00_9PEZI</name>
<keyword evidence="1" id="KW-0472">Membrane</keyword>
<evidence type="ECO:0000313" key="3">
    <source>
        <dbReference type="Proteomes" id="UP000799302"/>
    </source>
</evidence>
<dbReference type="Proteomes" id="UP000799302">
    <property type="component" value="Unassembled WGS sequence"/>
</dbReference>
<keyword evidence="1" id="KW-1133">Transmembrane helix</keyword>
<keyword evidence="3" id="KW-1185">Reference proteome</keyword>
<accession>A0A6A6UI00</accession>
<evidence type="ECO:0000256" key="1">
    <source>
        <dbReference type="SAM" id="Phobius"/>
    </source>
</evidence>
<feature type="transmembrane region" description="Helical" evidence="1">
    <location>
        <begin position="384"/>
        <end position="409"/>
    </location>
</feature>
<keyword evidence="1" id="KW-0812">Transmembrane</keyword>